<proteinExistence type="predicted"/>
<protein>
    <submittedName>
        <fullName evidence="1">Uncharacterized protein</fullName>
    </submittedName>
</protein>
<gene>
    <name evidence="1" type="ORF">SAMN05216186_1392</name>
</gene>
<keyword evidence="2" id="KW-1185">Reference proteome</keyword>
<organism evidence="1 2">
    <name type="scientific">Pseudomonas indica</name>
    <dbReference type="NCBI Taxonomy" id="137658"/>
    <lineage>
        <taxon>Bacteria</taxon>
        <taxon>Pseudomonadati</taxon>
        <taxon>Pseudomonadota</taxon>
        <taxon>Gammaproteobacteria</taxon>
        <taxon>Pseudomonadales</taxon>
        <taxon>Pseudomonadaceae</taxon>
        <taxon>Pseudomonas</taxon>
    </lineage>
</organism>
<dbReference type="RefSeq" id="WP_139198641.1">
    <property type="nucleotide sequence ID" value="NZ_FNFD01000039.1"/>
</dbReference>
<name>A0A1G9PJ20_9PSED</name>
<sequence>MKILISLFLYIAIINISTAGELTKKLSPSIFGSEEIVFSYRPVDGDERSLTAALFLKNGQRMNLPVQCDPEGGEPSLSDSYSVKLSDGSEALIITCSYHLDHSGLGIKGVQYTSFVLAETSSSLERKESLEGLISGYEGTTEEGAKDYFFYNTKELATQKLKDGEVDSPALIHRVLLSRLADHDYEAITSYVSDEDIRTTITRTPISKADVTSYNDIGFALAEVGKFDLALHVLRNVENIAPDRTVLMLNLADTLWAKEQQKEAKPYYKKYYIKMKSAGKEKSIPTRVMERLKQ</sequence>
<evidence type="ECO:0000313" key="1">
    <source>
        <dbReference type="EMBL" id="SDL98770.1"/>
    </source>
</evidence>
<dbReference type="Gene3D" id="1.25.40.10">
    <property type="entry name" value="Tetratricopeptide repeat domain"/>
    <property type="match status" value="1"/>
</dbReference>
<accession>A0A1G9PJ20</accession>
<dbReference type="SUPFAM" id="SSF48452">
    <property type="entry name" value="TPR-like"/>
    <property type="match status" value="1"/>
</dbReference>
<dbReference type="Proteomes" id="UP000198706">
    <property type="component" value="Unassembled WGS sequence"/>
</dbReference>
<dbReference type="EMBL" id="FNFD01000039">
    <property type="protein sequence ID" value="SDL98770.1"/>
    <property type="molecule type" value="Genomic_DNA"/>
</dbReference>
<dbReference type="AlphaFoldDB" id="A0A1G9PJ20"/>
<evidence type="ECO:0000313" key="2">
    <source>
        <dbReference type="Proteomes" id="UP000198706"/>
    </source>
</evidence>
<dbReference type="STRING" id="137658.SAMN05216186_1392"/>
<reference evidence="1 2" key="1">
    <citation type="submission" date="2016-10" db="EMBL/GenBank/DDBJ databases">
        <authorList>
            <person name="de Groot N.N."/>
        </authorList>
    </citation>
    <scope>NUCLEOTIDE SEQUENCE [LARGE SCALE GENOMIC DNA]</scope>
    <source>
        <strain evidence="1 2">JCM 21544</strain>
    </source>
</reference>
<dbReference type="InterPro" id="IPR011990">
    <property type="entry name" value="TPR-like_helical_dom_sf"/>
</dbReference>